<organism evidence="1 2">
    <name type="scientific">Mycolicibacterium fortuitum</name>
    <name type="common">Mycobacterium fortuitum</name>
    <dbReference type="NCBI Taxonomy" id="1766"/>
    <lineage>
        <taxon>Bacteria</taxon>
        <taxon>Bacillati</taxon>
        <taxon>Actinomycetota</taxon>
        <taxon>Actinomycetes</taxon>
        <taxon>Mycobacteriales</taxon>
        <taxon>Mycobacteriaceae</taxon>
        <taxon>Mycolicibacterium</taxon>
    </lineage>
</organism>
<comment type="caution">
    <text evidence="1">The sequence shown here is derived from an EMBL/GenBank/DDBJ whole genome shotgun (WGS) entry which is preliminary data.</text>
</comment>
<evidence type="ECO:0000313" key="2">
    <source>
        <dbReference type="Proteomes" id="UP001186041"/>
    </source>
</evidence>
<name>A0AAE5ADT0_MYCFO</name>
<gene>
    <name evidence="1" type="ORF">R4485_18150</name>
</gene>
<dbReference type="EMBL" id="JAWLVV010000015">
    <property type="protein sequence ID" value="MDV7292094.1"/>
    <property type="molecule type" value="Genomic_DNA"/>
</dbReference>
<reference evidence="1" key="1">
    <citation type="submission" date="2023-10" db="EMBL/GenBank/DDBJ databases">
        <title>Mycolicibacterium fortuitum clinical isolates causing pulmonary infections in humans.</title>
        <authorList>
            <person name="Mejia-Ponce P.M."/>
            <person name="Zenteno-Cuevas R."/>
            <person name="Licona-Cassani C."/>
        </authorList>
    </citation>
    <scope>NUCLEOTIDE SEQUENCE</scope>
    <source>
        <strain evidence="1">M8</strain>
    </source>
</reference>
<dbReference type="RefSeq" id="WP_317722324.1">
    <property type="nucleotide sequence ID" value="NZ_JAWLVK010000015.1"/>
</dbReference>
<dbReference type="Proteomes" id="UP001186041">
    <property type="component" value="Unassembled WGS sequence"/>
</dbReference>
<accession>A0AAE5ADT0</accession>
<protein>
    <submittedName>
        <fullName evidence="1">Uncharacterized protein</fullName>
    </submittedName>
</protein>
<sequence>MSDPAVEAAQRAYAINCADATVYDEAVTAAREMAKPIRALHAPEYDEDLESNQCHECSDDWPCETAKLVYATEELER</sequence>
<dbReference type="AlphaFoldDB" id="A0AAE5ADT0"/>
<proteinExistence type="predicted"/>
<evidence type="ECO:0000313" key="1">
    <source>
        <dbReference type="EMBL" id="MDV7292094.1"/>
    </source>
</evidence>